<accession>A0ABD0MU36</accession>
<dbReference type="EMBL" id="JAMKFB020000189">
    <property type="protein sequence ID" value="KAL0152490.1"/>
    <property type="molecule type" value="Genomic_DNA"/>
</dbReference>
<proteinExistence type="predicted"/>
<comment type="caution">
    <text evidence="1">The sequence shown here is derived from an EMBL/GenBank/DDBJ whole genome shotgun (WGS) entry which is preliminary data.</text>
</comment>
<protein>
    <submittedName>
        <fullName evidence="1">Uncharacterized protein</fullName>
    </submittedName>
</protein>
<sequence length="100" mass="10655">MEDQGVRGAMAKSIVQVAMAGQGVREAMAEYTVQVAMADQGSSIPPPLLGETWRIISPGEHRRLIQSRGVPGVRELAATTAGVRELAVDGGSGLRRWMEP</sequence>
<dbReference type="Proteomes" id="UP001529510">
    <property type="component" value="Unassembled WGS sequence"/>
</dbReference>
<evidence type="ECO:0000313" key="2">
    <source>
        <dbReference type="Proteomes" id="UP001529510"/>
    </source>
</evidence>
<evidence type="ECO:0000313" key="1">
    <source>
        <dbReference type="EMBL" id="KAL0152490.1"/>
    </source>
</evidence>
<dbReference type="AlphaFoldDB" id="A0ABD0MU36"/>
<gene>
    <name evidence="1" type="ORF">M9458_052213</name>
</gene>
<reference evidence="1 2" key="1">
    <citation type="submission" date="2024-05" db="EMBL/GenBank/DDBJ databases">
        <title>Genome sequencing and assembly of Indian major carp, Cirrhinus mrigala (Hamilton, 1822).</title>
        <authorList>
            <person name="Mohindra V."/>
            <person name="Chowdhury L.M."/>
            <person name="Lal K."/>
            <person name="Jena J.K."/>
        </authorList>
    </citation>
    <scope>NUCLEOTIDE SEQUENCE [LARGE SCALE GENOMIC DNA]</scope>
    <source>
        <strain evidence="1">CM1030</strain>
        <tissue evidence="1">Blood</tissue>
    </source>
</reference>
<keyword evidence="2" id="KW-1185">Reference proteome</keyword>
<name>A0ABD0MU36_CIRMR</name>
<organism evidence="1 2">
    <name type="scientific">Cirrhinus mrigala</name>
    <name type="common">Mrigala</name>
    <dbReference type="NCBI Taxonomy" id="683832"/>
    <lineage>
        <taxon>Eukaryota</taxon>
        <taxon>Metazoa</taxon>
        <taxon>Chordata</taxon>
        <taxon>Craniata</taxon>
        <taxon>Vertebrata</taxon>
        <taxon>Euteleostomi</taxon>
        <taxon>Actinopterygii</taxon>
        <taxon>Neopterygii</taxon>
        <taxon>Teleostei</taxon>
        <taxon>Ostariophysi</taxon>
        <taxon>Cypriniformes</taxon>
        <taxon>Cyprinidae</taxon>
        <taxon>Labeoninae</taxon>
        <taxon>Labeonini</taxon>
        <taxon>Cirrhinus</taxon>
    </lineage>
</organism>